<name>A0A6M3K111_9ZZZZ</name>
<sequence>MENKIYSTLLPEQMIDDLRELAYLTRRKQAEYVRRALDAYIPHELSTARIQAGVKKRMAEREAETNR</sequence>
<evidence type="ECO:0000313" key="1">
    <source>
        <dbReference type="EMBL" id="QJA75794.1"/>
    </source>
</evidence>
<dbReference type="AlphaFoldDB" id="A0A6M3K111"/>
<dbReference type="EMBL" id="MT142185">
    <property type="protein sequence ID" value="QJA75794.1"/>
    <property type="molecule type" value="Genomic_DNA"/>
</dbReference>
<reference evidence="1" key="1">
    <citation type="submission" date="2020-03" db="EMBL/GenBank/DDBJ databases">
        <title>The deep terrestrial virosphere.</title>
        <authorList>
            <person name="Holmfeldt K."/>
            <person name="Nilsson E."/>
            <person name="Simone D."/>
            <person name="Lopez-Fernandez M."/>
            <person name="Wu X."/>
            <person name="de Brujin I."/>
            <person name="Lundin D."/>
            <person name="Andersson A."/>
            <person name="Bertilsson S."/>
            <person name="Dopson M."/>
        </authorList>
    </citation>
    <scope>NUCLEOTIDE SEQUENCE</scope>
    <source>
        <strain evidence="1">MM415A01708</strain>
    </source>
</reference>
<proteinExistence type="predicted"/>
<protein>
    <submittedName>
        <fullName evidence="1">Uncharacterized protein</fullName>
    </submittedName>
</protein>
<organism evidence="1">
    <name type="scientific">viral metagenome</name>
    <dbReference type="NCBI Taxonomy" id="1070528"/>
    <lineage>
        <taxon>unclassified sequences</taxon>
        <taxon>metagenomes</taxon>
        <taxon>organismal metagenomes</taxon>
    </lineage>
</organism>
<gene>
    <name evidence="1" type="ORF">MM415A01708_0017</name>
</gene>
<accession>A0A6M3K111</accession>